<comment type="caution">
    <text evidence="1">The sequence shown here is derived from an EMBL/GenBank/DDBJ whole genome shotgun (WGS) entry which is preliminary data.</text>
</comment>
<dbReference type="EMBL" id="BGZK01000984">
    <property type="protein sequence ID" value="GBP67450.1"/>
    <property type="molecule type" value="Genomic_DNA"/>
</dbReference>
<proteinExistence type="predicted"/>
<protein>
    <submittedName>
        <fullName evidence="1">Uncharacterized protein</fullName>
    </submittedName>
</protein>
<organism evidence="1 2">
    <name type="scientific">Eumeta variegata</name>
    <name type="common">Bagworm moth</name>
    <name type="synonym">Eumeta japonica</name>
    <dbReference type="NCBI Taxonomy" id="151549"/>
    <lineage>
        <taxon>Eukaryota</taxon>
        <taxon>Metazoa</taxon>
        <taxon>Ecdysozoa</taxon>
        <taxon>Arthropoda</taxon>
        <taxon>Hexapoda</taxon>
        <taxon>Insecta</taxon>
        <taxon>Pterygota</taxon>
        <taxon>Neoptera</taxon>
        <taxon>Endopterygota</taxon>
        <taxon>Lepidoptera</taxon>
        <taxon>Glossata</taxon>
        <taxon>Ditrysia</taxon>
        <taxon>Tineoidea</taxon>
        <taxon>Psychidae</taxon>
        <taxon>Oiketicinae</taxon>
        <taxon>Eumeta</taxon>
    </lineage>
</organism>
<dbReference type="AlphaFoldDB" id="A0A4C1XWC0"/>
<name>A0A4C1XWC0_EUMVA</name>
<sequence length="112" mass="12295">MRGLDFSQNGSCAPPFQNLKMTSYSRRTAKRCDDVKMPLSGSLSRIFSTTSGKELAGQTVCTTFVREESHEAVEGAAGRPPCAALRRFTFDRSRVGRCARARAPHARDSPIN</sequence>
<keyword evidence="2" id="KW-1185">Reference proteome</keyword>
<dbReference type="Proteomes" id="UP000299102">
    <property type="component" value="Unassembled WGS sequence"/>
</dbReference>
<evidence type="ECO:0000313" key="1">
    <source>
        <dbReference type="EMBL" id="GBP67450.1"/>
    </source>
</evidence>
<accession>A0A4C1XWC0</accession>
<reference evidence="1 2" key="1">
    <citation type="journal article" date="2019" name="Commun. Biol.">
        <title>The bagworm genome reveals a unique fibroin gene that provides high tensile strength.</title>
        <authorList>
            <person name="Kono N."/>
            <person name="Nakamura H."/>
            <person name="Ohtoshi R."/>
            <person name="Tomita M."/>
            <person name="Numata K."/>
            <person name="Arakawa K."/>
        </authorList>
    </citation>
    <scope>NUCLEOTIDE SEQUENCE [LARGE SCALE GENOMIC DNA]</scope>
</reference>
<gene>
    <name evidence="1" type="ORF">EVAR_49344_1</name>
</gene>
<evidence type="ECO:0000313" key="2">
    <source>
        <dbReference type="Proteomes" id="UP000299102"/>
    </source>
</evidence>